<dbReference type="AlphaFoldDB" id="A0A402CVW7"/>
<dbReference type="Proteomes" id="UP000287394">
    <property type="component" value="Chromosome"/>
</dbReference>
<accession>A0A402CVW7</accession>
<evidence type="ECO:0000313" key="1">
    <source>
        <dbReference type="EMBL" id="BDI30556.1"/>
    </source>
</evidence>
<evidence type="ECO:0000313" key="2">
    <source>
        <dbReference type="Proteomes" id="UP000287394"/>
    </source>
</evidence>
<keyword evidence="2" id="KW-1185">Reference proteome</keyword>
<dbReference type="RefSeq" id="WP_165864204.1">
    <property type="nucleotide sequence ID" value="NZ_AP025739.1"/>
</dbReference>
<sequence length="377" mass="41995">MIDLIDAQVSEGLTIDYKADCNRTADGSGFDFFGLHKDIASFANSSGGDLVVGMKEGKGEESGLPKELVGIQGQSAESIKLKLQQSADSAIEPRVEFSMKDIPLERGGFALIIRIKRSLFKPHGVLKDHRYCFAQRNNSGNVNMDIRQIRDAFIGADSIVKEIRSFISQRVEAIERSGANTVLAEKDVPYFKFSPNAKYAIHLIPLNVIDNPEPISLQSFKDDSGVYRKLAAWGYNFRYNLDGIFTSNEKGTYPHNYGYTYMQAYRNGIFECVDSQLLGQERYISTPQFEKQLTETIHNLLDVADIVGVSPPVMLSISFYNMKNRLLDTGSFDRSTILLPELILDDLDIDANPAKALKPILDMFHQAAGNDKSPLGN</sequence>
<dbReference type="KEGG" id="ccot:CCAX7_26070"/>
<name>A0A402CVW7_9BACT</name>
<organism evidence="1 2">
    <name type="scientific">Capsulimonas corticalis</name>
    <dbReference type="NCBI Taxonomy" id="2219043"/>
    <lineage>
        <taxon>Bacteria</taxon>
        <taxon>Bacillati</taxon>
        <taxon>Armatimonadota</taxon>
        <taxon>Armatimonadia</taxon>
        <taxon>Capsulimonadales</taxon>
        <taxon>Capsulimonadaceae</taxon>
        <taxon>Capsulimonas</taxon>
    </lineage>
</organism>
<dbReference type="InterPro" id="IPR007421">
    <property type="entry name" value="Schlafen_AlbA_2_dom"/>
</dbReference>
<reference evidence="1 2" key="1">
    <citation type="journal article" date="2019" name="Int. J. Syst. Evol. Microbiol.">
        <title>Capsulimonas corticalis gen. nov., sp. nov., an aerobic capsulated bacterium, of a novel bacterial order, Capsulimonadales ord. nov., of the class Armatimonadia of the phylum Armatimonadetes.</title>
        <authorList>
            <person name="Li J."/>
            <person name="Kudo C."/>
            <person name="Tonouchi A."/>
        </authorList>
    </citation>
    <scope>NUCLEOTIDE SEQUENCE [LARGE SCALE GENOMIC DNA]</scope>
    <source>
        <strain evidence="1 2">AX-7</strain>
    </source>
</reference>
<proteinExistence type="predicted"/>
<dbReference type="InterPro" id="IPR038461">
    <property type="entry name" value="Schlafen_AlbA_2_dom_sf"/>
</dbReference>
<dbReference type="Gene3D" id="3.30.950.30">
    <property type="entry name" value="Schlafen, AAA domain"/>
    <property type="match status" value="1"/>
</dbReference>
<dbReference type="Pfam" id="PF04326">
    <property type="entry name" value="SLFN_AlbA_2"/>
    <property type="match status" value="1"/>
</dbReference>
<dbReference type="EMBL" id="AP025739">
    <property type="protein sequence ID" value="BDI30556.1"/>
    <property type="molecule type" value="Genomic_DNA"/>
</dbReference>
<protein>
    <submittedName>
        <fullName evidence="1">Uncharacterized protein</fullName>
    </submittedName>
</protein>
<gene>
    <name evidence="1" type="ORF">CCAX7_26070</name>
</gene>